<evidence type="ECO:0000313" key="1">
    <source>
        <dbReference type="EMBL" id="RAK54376.1"/>
    </source>
</evidence>
<dbReference type="Proteomes" id="UP000249254">
    <property type="component" value="Unassembled WGS sequence"/>
</dbReference>
<comment type="caution">
    <text evidence="1">The sequence shown here is derived from an EMBL/GenBank/DDBJ whole genome shotgun (WGS) entry which is preliminary data.</text>
</comment>
<proteinExistence type="predicted"/>
<organism evidence="1 2">
    <name type="scientific">Phenylobacterium soli</name>
    <dbReference type="NCBI Taxonomy" id="2170551"/>
    <lineage>
        <taxon>Bacteria</taxon>
        <taxon>Pseudomonadati</taxon>
        <taxon>Pseudomonadota</taxon>
        <taxon>Alphaproteobacteria</taxon>
        <taxon>Caulobacterales</taxon>
        <taxon>Caulobacteraceae</taxon>
        <taxon>Phenylobacterium</taxon>
    </lineage>
</organism>
<dbReference type="EMBL" id="QFYQ01000001">
    <property type="protein sequence ID" value="RAK54376.1"/>
    <property type="molecule type" value="Genomic_DNA"/>
</dbReference>
<dbReference type="AlphaFoldDB" id="A0A328AJY5"/>
<keyword evidence="2" id="KW-1185">Reference proteome</keyword>
<reference evidence="2" key="1">
    <citation type="submission" date="2018-05" db="EMBL/GenBank/DDBJ databases">
        <authorList>
            <person name="Li X."/>
        </authorList>
    </citation>
    <scope>NUCLEOTIDE SEQUENCE [LARGE SCALE GENOMIC DNA]</scope>
    <source>
        <strain evidence="2">LX32</strain>
    </source>
</reference>
<evidence type="ECO:0000313" key="2">
    <source>
        <dbReference type="Proteomes" id="UP000249254"/>
    </source>
</evidence>
<name>A0A328AJY5_9CAUL</name>
<gene>
    <name evidence="1" type="ORF">DJ017_07495</name>
</gene>
<sequence>MSKKDKGAVRVAPSSTEFQDRMGLAVVAFNDSQMPANLGPENVHVYTAAGLTVPVFTYEQLAREAKKKAAWAAFAVALSGAANAYAASQPTTVNTYGSAYGNRGYATYAAQTTVYNPANAALANSINQANTNREMSQISASLEATLSSLGNSILRTTTVEPGGAFGGTVVVGKPHFGKGEAQTLRVVVSFNGEDHEFSFNVGAS</sequence>
<accession>A0A328AJY5</accession>
<protein>
    <submittedName>
        <fullName evidence="1">Uncharacterized protein</fullName>
    </submittedName>
</protein>